<dbReference type="GO" id="GO:0007059">
    <property type="term" value="P:chromosome segregation"/>
    <property type="evidence" value="ECO:0007669"/>
    <property type="project" value="TreeGrafter"/>
</dbReference>
<reference evidence="3" key="1">
    <citation type="submission" date="2013-07" db="EMBL/GenBank/DDBJ databases">
        <title>Complete sequence of a native Burkholderia pseudomallei plasmid.</title>
        <authorList>
            <person name="Stone J.K."/>
            <person name="Bollig M.C."/>
            <person name="Gibbons H.S."/>
            <person name="Mayo M."/>
            <person name="Currie B.J."/>
            <person name="Keim P."/>
            <person name="Tuanyok A."/>
        </authorList>
    </citation>
    <scope>NUCLEOTIDE SEQUENCE</scope>
    <source>
        <strain evidence="3">MSHR1950</strain>
        <plasmid evidence="3">pBPSE01</plasmid>
    </source>
</reference>
<dbReference type="AlphaFoldDB" id="A0A0C5B4D7"/>
<dbReference type="RefSeq" id="WP_172685532.1">
    <property type="nucleotide sequence ID" value="NZ_KF418775.1"/>
</dbReference>
<proteinExistence type="predicted"/>
<feature type="compositionally biased region" description="Low complexity" evidence="1">
    <location>
        <begin position="256"/>
        <end position="277"/>
    </location>
</feature>
<sequence length="453" mass="48457">MQQANSGRFASLSALTRAATASARAAEIEKATGAVTKVILIAKVRVKPQVRNDFSDVADFAERAKVVGHMHTPILVREIKDDDGYELIAGERRIRASTLNGWAEIQAKVFPADTPDVIIRMYQVSENVDRKPLSLLETATGLAADVERFGRDEAARIWTAPNGKQRSASWISKHLRYLKYGSITRALFDANLFDDVEAANKLADIESISAETAAELAEEMRAGRKIGRLTLDARLNMLKHGGEPAPAANPQQGKPAAALPEASSNPALAAAALPSGGADAGVGRPAEPDASHISATSSASPGRLTGAPVAPTAVSGSAPPSASPRVKQQRAVGTDPKKTVVWRVEEIYEIGTGSIERFRNLSADLNAAGLDPEDVEWKLWVGFVDLAASALVGMGTEIAGKIINRFSAELNSRGPLELLNRLHPSRTTSVMPDDFRYDTDREIHPLAPGDWAL</sequence>
<dbReference type="GO" id="GO:0005694">
    <property type="term" value="C:chromosome"/>
    <property type="evidence" value="ECO:0007669"/>
    <property type="project" value="TreeGrafter"/>
</dbReference>
<feature type="region of interest" description="Disordered" evidence="1">
    <location>
        <begin position="240"/>
        <end position="336"/>
    </location>
</feature>
<dbReference type="SUPFAM" id="SSF110849">
    <property type="entry name" value="ParB/Sulfiredoxin"/>
    <property type="match status" value="1"/>
</dbReference>
<dbReference type="InterPro" id="IPR050336">
    <property type="entry name" value="Chromosome_partition/occlusion"/>
</dbReference>
<geneLocation type="plasmid" evidence="3">
    <name>pBPSE01</name>
</geneLocation>
<accession>A0A0C5B4D7</accession>
<dbReference type="InterPro" id="IPR003115">
    <property type="entry name" value="ParB_N"/>
</dbReference>
<dbReference type="PANTHER" id="PTHR33375">
    <property type="entry name" value="CHROMOSOME-PARTITIONING PROTEIN PARB-RELATED"/>
    <property type="match status" value="1"/>
</dbReference>
<dbReference type="SMART" id="SM00470">
    <property type="entry name" value="ParB"/>
    <property type="match status" value="1"/>
</dbReference>
<evidence type="ECO:0000313" key="3">
    <source>
        <dbReference type="EMBL" id="AJL34886.1"/>
    </source>
</evidence>
<feature type="compositionally biased region" description="Low complexity" evidence="1">
    <location>
        <begin position="307"/>
        <end position="324"/>
    </location>
</feature>
<dbReference type="Gene3D" id="3.90.1530.10">
    <property type="entry name" value="Conserved hypothetical protein from pyrococcus furiosus pfu- 392566-001, ParB domain"/>
    <property type="match status" value="1"/>
</dbReference>
<name>A0A0C5B4D7_BURPE</name>
<organism evidence="3">
    <name type="scientific">Burkholderia pseudomallei</name>
    <name type="common">Pseudomonas pseudomallei</name>
    <dbReference type="NCBI Taxonomy" id="28450"/>
    <lineage>
        <taxon>Bacteria</taxon>
        <taxon>Pseudomonadati</taxon>
        <taxon>Pseudomonadota</taxon>
        <taxon>Betaproteobacteria</taxon>
        <taxon>Burkholderiales</taxon>
        <taxon>Burkholderiaceae</taxon>
        <taxon>Burkholderia</taxon>
        <taxon>pseudomallei group</taxon>
    </lineage>
</organism>
<keyword evidence="3" id="KW-0614">Plasmid</keyword>
<dbReference type="EMBL" id="KF418775">
    <property type="protein sequence ID" value="AJL34886.1"/>
    <property type="molecule type" value="Genomic_DNA"/>
</dbReference>
<dbReference type="InterPro" id="IPR036086">
    <property type="entry name" value="ParB/Sulfiredoxin_sf"/>
</dbReference>
<evidence type="ECO:0000256" key="1">
    <source>
        <dbReference type="SAM" id="MobiDB-lite"/>
    </source>
</evidence>
<protein>
    <submittedName>
        <fullName evidence="3">ParB protein</fullName>
    </submittedName>
</protein>
<dbReference type="PANTHER" id="PTHR33375:SF1">
    <property type="entry name" value="CHROMOSOME-PARTITIONING PROTEIN PARB-RELATED"/>
    <property type="match status" value="1"/>
</dbReference>
<feature type="domain" description="ParB-like N-terminal" evidence="2">
    <location>
        <begin position="37"/>
        <end position="128"/>
    </location>
</feature>
<gene>
    <name evidence="3" type="primary">parB</name>
    <name evidence="3" type="ORF">pBPS003</name>
</gene>
<dbReference type="Pfam" id="PF02195">
    <property type="entry name" value="ParB_N"/>
    <property type="match status" value="1"/>
</dbReference>
<evidence type="ECO:0000259" key="2">
    <source>
        <dbReference type="SMART" id="SM00470"/>
    </source>
</evidence>